<dbReference type="PANTHER" id="PTHR12499:SF0">
    <property type="entry name" value="OPTIC ATROPHY 3 PROTEIN"/>
    <property type="match status" value="1"/>
</dbReference>
<accession>A0A0A1XFT8</accession>
<protein>
    <submittedName>
        <fullName evidence="3">Putative OPA3-like protein CG13603</fullName>
    </submittedName>
</protein>
<dbReference type="PANTHER" id="PTHR12499">
    <property type="entry name" value="OPTIC ATROPHY 3 PROTEIN OPA3"/>
    <property type="match status" value="1"/>
</dbReference>
<proteinExistence type="inferred from homology"/>
<dbReference type="GO" id="GO:0005739">
    <property type="term" value="C:mitochondrion"/>
    <property type="evidence" value="ECO:0007669"/>
    <property type="project" value="TreeGrafter"/>
</dbReference>
<reference evidence="3" key="1">
    <citation type="submission" date="2014-11" db="EMBL/GenBank/DDBJ databases">
        <authorList>
            <person name="Geib S."/>
        </authorList>
    </citation>
    <scope>NUCLEOTIDE SEQUENCE</scope>
</reference>
<comment type="similarity">
    <text evidence="1">Belongs to the OPA3 family.</text>
</comment>
<evidence type="ECO:0000256" key="1">
    <source>
        <dbReference type="ARBA" id="ARBA00007584"/>
    </source>
</evidence>
<reference evidence="3" key="2">
    <citation type="journal article" date="2015" name="Gigascience">
        <title>Reconstructing a comprehensive transcriptome assembly of a white-pupal translocated strain of the pest fruit fly Bactrocera cucurbitae.</title>
        <authorList>
            <person name="Sim S.B."/>
            <person name="Calla B."/>
            <person name="Hall B."/>
            <person name="DeRego T."/>
            <person name="Geib S.M."/>
        </authorList>
    </citation>
    <scope>NUCLEOTIDE SEQUENCE</scope>
</reference>
<evidence type="ECO:0000256" key="2">
    <source>
        <dbReference type="ARBA" id="ARBA00023054"/>
    </source>
</evidence>
<keyword evidence="2" id="KW-0175">Coiled coil</keyword>
<name>A0A0A1XFT8_ZEUCU</name>
<organism evidence="3">
    <name type="scientific">Zeugodacus cucurbitae</name>
    <name type="common">Melon fruit fly</name>
    <name type="synonym">Bactrocera cucurbitae</name>
    <dbReference type="NCBI Taxonomy" id="28588"/>
    <lineage>
        <taxon>Eukaryota</taxon>
        <taxon>Metazoa</taxon>
        <taxon>Ecdysozoa</taxon>
        <taxon>Arthropoda</taxon>
        <taxon>Hexapoda</taxon>
        <taxon>Insecta</taxon>
        <taxon>Pterygota</taxon>
        <taxon>Neoptera</taxon>
        <taxon>Endopterygota</taxon>
        <taxon>Diptera</taxon>
        <taxon>Brachycera</taxon>
        <taxon>Muscomorpha</taxon>
        <taxon>Tephritoidea</taxon>
        <taxon>Tephritidae</taxon>
        <taxon>Zeugodacus</taxon>
        <taxon>Zeugodacus</taxon>
    </lineage>
</organism>
<evidence type="ECO:0000313" key="3">
    <source>
        <dbReference type="EMBL" id="JAD09822.1"/>
    </source>
</evidence>
<gene>
    <name evidence="3" type="primary">CG13601_1</name>
    <name evidence="3" type="ORF">g.4575</name>
</gene>
<feature type="non-terminal residue" evidence="3">
    <location>
        <position position="1"/>
    </location>
</feature>
<dbReference type="EMBL" id="GBXI01004470">
    <property type="protein sequence ID" value="JAD09822.1"/>
    <property type="molecule type" value="Transcribed_RNA"/>
</dbReference>
<dbReference type="GO" id="GO:0019216">
    <property type="term" value="P:regulation of lipid metabolic process"/>
    <property type="evidence" value="ECO:0007669"/>
    <property type="project" value="TreeGrafter"/>
</dbReference>
<sequence length="203" mass="23443">EKRKKSKSFVEMPALPVFKLGMLAVRQLSKYVANFIKQKAKDNQIFREYVCIPPAQWYNRMEIRTKMWTLKMGKPTNIQPLSETAAIDLGASMLGEFVLFLICGAAVISEVSRQMRSERRKRDEKVQAATKLTNSILQMEETIEHQEQYIQEIRKALKSLGKDIKVPKPEKFESKLLRPLIVTRSIDTQVTIPKSDKQLQVTM</sequence>
<dbReference type="InterPro" id="IPR010754">
    <property type="entry name" value="OPA3-like"/>
</dbReference>
<dbReference type="Pfam" id="PF07047">
    <property type="entry name" value="OPA3"/>
    <property type="match status" value="1"/>
</dbReference>
<dbReference type="AlphaFoldDB" id="A0A0A1XFT8"/>